<feature type="transmembrane region" description="Helical" evidence="1">
    <location>
        <begin position="70"/>
        <end position="88"/>
    </location>
</feature>
<dbReference type="EMBL" id="CAXDID020000479">
    <property type="protein sequence ID" value="CAL6095828.1"/>
    <property type="molecule type" value="Genomic_DNA"/>
</dbReference>
<dbReference type="EMBL" id="CATOUU010000963">
    <property type="protein sequence ID" value="CAI9963002.1"/>
    <property type="molecule type" value="Genomic_DNA"/>
</dbReference>
<feature type="transmembrane region" description="Helical" evidence="1">
    <location>
        <begin position="20"/>
        <end position="41"/>
    </location>
</feature>
<gene>
    <name evidence="2" type="ORF">HINF_LOCUS50647</name>
    <name evidence="3" type="ORF">HINF_LOCUS50649</name>
    <name evidence="4" type="ORF">HINF_LOCUS68138</name>
    <name evidence="5" type="ORF">HINF_LOCUS68140</name>
</gene>
<dbReference type="AlphaFoldDB" id="A0AA86R045"/>
<keyword evidence="6" id="KW-1185">Reference proteome</keyword>
<comment type="caution">
    <text evidence="3">The sequence shown here is derived from an EMBL/GenBank/DDBJ whole genome shotgun (WGS) entry which is preliminary data.</text>
</comment>
<dbReference type="Proteomes" id="UP001642409">
    <property type="component" value="Unassembled WGS sequence"/>
</dbReference>
<keyword evidence="1" id="KW-0812">Transmembrane</keyword>
<evidence type="ECO:0000313" key="4">
    <source>
        <dbReference type="EMBL" id="CAL6095828.1"/>
    </source>
</evidence>
<reference evidence="4 6" key="2">
    <citation type="submission" date="2024-07" db="EMBL/GenBank/DDBJ databases">
        <authorList>
            <person name="Akdeniz Z."/>
        </authorList>
    </citation>
    <scope>NUCLEOTIDE SEQUENCE [LARGE SCALE GENOMIC DNA]</scope>
</reference>
<accession>A0AA86R045</accession>
<protein>
    <submittedName>
        <fullName evidence="4">Hypothetical_protein</fullName>
    </submittedName>
</protein>
<keyword evidence="1" id="KW-0472">Membrane</keyword>
<name>A0AA86R045_9EUKA</name>
<evidence type="ECO:0000313" key="6">
    <source>
        <dbReference type="Proteomes" id="UP001642409"/>
    </source>
</evidence>
<organism evidence="3">
    <name type="scientific">Hexamita inflata</name>
    <dbReference type="NCBI Taxonomy" id="28002"/>
    <lineage>
        <taxon>Eukaryota</taxon>
        <taxon>Metamonada</taxon>
        <taxon>Diplomonadida</taxon>
        <taxon>Hexamitidae</taxon>
        <taxon>Hexamitinae</taxon>
        <taxon>Hexamita</taxon>
    </lineage>
</organism>
<evidence type="ECO:0000313" key="2">
    <source>
        <dbReference type="EMBL" id="CAI9963002.1"/>
    </source>
</evidence>
<evidence type="ECO:0000313" key="5">
    <source>
        <dbReference type="EMBL" id="CAL6095832.1"/>
    </source>
</evidence>
<evidence type="ECO:0000313" key="3">
    <source>
        <dbReference type="EMBL" id="CAI9963004.1"/>
    </source>
</evidence>
<reference evidence="3" key="1">
    <citation type="submission" date="2023-06" db="EMBL/GenBank/DDBJ databases">
        <authorList>
            <person name="Kurt Z."/>
        </authorList>
    </citation>
    <scope>NUCLEOTIDE SEQUENCE</scope>
</reference>
<proteinExistence type="predicted"/>
<evidence type="ECO:0000256" key="1">
    <source>
        <dbReference type="SAM" id="Phobius"/>
    </source>
</evidence>
<keyword evidence="1" id="KW-1133">Transmembrane helix</keyword>
<sequence length="209" mass="24846">MQSDILKLHGEITIMAGENIIEYLAIIGQLFKTIHAVFIIYPESYKFQISPKFATKFNGMRSLKLYFRHMGVNFIYSFQLSMVFGIYVNTNVQNLIVLHYVGYFRTTVTVQLQNIMPAQVQLSKYVRILFTIILKQIETAVLEHTMQRFQYYSQLFQQIQVASLIIYKSVAYLLTHVTWRVINDMLFVLYSLIYRQQYFIKFSHRNIYL</sequence>
<dbReference type="EMBL" id="CAXDID020000479">
    <property type="protein sequence ID" value="CAL6095832.1"/>
    <property type="molecule type" value="Genomic_DNA"/>
</dbReference>
<dbReference type="EMBL" id="CATOUU010000963">
    <property type="protein sequence ID" value="CAI9963004.1"/>
    <property type="molecule type" value="Genomic_DNA"/>
</dbReference>